<keyword evidence="4 6" id="KW-1133">Transmembrane helix</keyword>
<reference evidence="7 8" key="1">
    <citation type="submission" date="2020-01" db="EMBL/GenBank/DDBJ databases">
        <authorList>
            <person name="Gulvik C.A."/>
            <person name="Batra D.G."/>
        </authorList>
    </citation>
    <scope>NUCLEOTIDE SEQUENCE [LARGE SCALE GENOMIC DNA]</scope>
    <source>
        <strain evidence="7 8">W9323</strain>
    </source>
</reference>
<evidence type="ECO:0000256" key="6">
    <source>
        <dbReference type="SAM" id="Phobius"/>
    </source>
</evidence>
<proteinExistence type="predicted"/>
<comment type="subcellular location">
    <subcellularLocation>
        <location evidence="1">Cell membrane</location>
        <topology evidence="1">Multi-pass membrane protein</topology>
    </subcellularLocation>
</comment>
<accession>A0A7D3Y3L7</accession>
<dbReference type="InterPro" id="IPR005598">
    <property type="entry name" value="ATP_synth_I"/>
</dbReference>
<keyword evidence="8" id="KW-1185">Reference proteome</keyword>
<dbReference type="PANTHER" id="PTHR40035">
    <property type="entry name" value="ATP SYNTHASE PROTEIN I"/>
    <property type="match status" value="1"/>
</dbReference>
<dbReference type="Pfam" id="PF03899">
    <property type="entry name" value="ATP-synt_I"/>
    <property type="match status" value="1"/>
</dbReference>
<organism evidence="7 8">
    <name type="scientific">Kroppenstedtia pulmonis</name>
    <dbReference type="NCBI Taxonomy" id="1380685"/>
    <lineage>
        <taxon>Bacteria</taxon>
        <taxon>Bacillati</taxon>
        <taxon>Bacillota</taxon>
        <taxon>Bacilli</taxon>
        <taxon>Bacillales</taxon>
        <taxon>Thermoactinomycetaceae</taxon>
        <taxon>Kroppenstedtia</taxon>
    </lineage>
</organism>
<dbReference type="GO" id="GO:0005886">
    <property type="term" value="C:plasma membrane"/>
    <property type="evidence" value="ECO:0007669"/>
    <property type="project" value="UniProtKB-SubCell"/>
</dbReference>
<dbReference type="InterPro" id="IPR039072">
    <property type="entry name" value="ATP_synth_I_Bacilli"/>
</dbReference>
<evidence type="ECO:0000256" key="1">
    <source>
        <dbReference type="ARBA" id="ARBA00004651"/>
    </source>
</evidence>
<dbReference type="AlphaFoldDB" id="A0A7D3Y3L7"/>
<evidence type="ECO:0000313" key="7">
    <source>
        <dbReference type="EMBL" id="QKG85723.1"/>
    </source>
</evidence>
<evidence type="ECO:0000256" key="2">
    <source>
        <dbReference type="ARBA" id="ARBA00022475"/>
    </source>
</evidence>
<feature type="transmembrane region" description="Helical" evidence="6">
    <location>
        <begin position="81"/>
        <end position="101"/>
    </location>
</feature>
<dbReference type="Proteomes" id="UP000503088">
    <property type="component" value="Chromosome"/>
</dbReference>
<dbReference type="EMBL" id="CP048104">
    <property type="protein sequence ID" value="QKG85723.1"/>
    <property type="molecule type" value="Genomic_DNA"/>
</dbReference>
<keyword evidence="5 6" id="KW-0472">Membrane</keyword>
<evidence type="ECO:0000256" key="5">
    <source>
        <dbReference type="ARBA" id="ARBA00023136"/>
    </source>
</evidence>
<dbReference type="KEGG" id="kpul:GXN76_15525"/>
<sequence length="120" mass="13044">MSIILAAFAVLWIVTPAKSIMAGLLLGGAVSFYNILHIARKLQIAGDRAITGSGKRAGVGMTNRFLMPFLPIILAIRYPEWINILSIFLGLPIGYLVAVVVEFKCLKEEDKINRLSSGKG</sequence>
<keyword evidence="2" id="KW-1003">Cell membrane</keyword>
<keyword evidence="3 6" id="KW-0812">Transmembrane</keyword>
<evidence type="ECO:0000313" key="8">
    <source>
        <dbReference type="Proteomes" id="UP000503088"/>
    </source>
</evidence>
<dbReference type="PANTHER" id="PTHR40035:SF1">
    <property type="entry name" value="ATP SYNTHASE PROTEIN I"/>
    <property type="match status" value="1"/>
</dbReference>
<evidence type="ECO:0000256" key="4">
    <source>
        <dbReference type="ARBA" id="ARBA00022989"/>
    </source>
</evidence>
<protein>
    <submittedName>
        <fullName evidence="7">ATP synthase subunit I</fullName>
    </submittedName>
</protein>
<name>A0A7D3Y3L7_9BACL</name>
<evidence type="ECO:0000256" key="3">
    <source>
        <dbReference type="ARBA" id="ARBA00022692"/>
    </source>
</evidence>
<gene>
    <name evidence="7" type="ORF">GXN76_15525</name>
</gene>